<dbReference type="Proteomes" id="UP000269097">
    <property type="component" value="Chromosome"/>
</dbReference>
<keyword evidence="2 4" id="KW-0378">Hydrolase</keyword>
<dbReference type="Pfam" id="PF00857">
    <property type="entry name" value="Isochorismatase"/>
    <property type="match status" value="1"/>
</dbReference>
<dbReference type="InterPro" id="IPR036380">
    <property type="entry name" value="Isochorismatase-like_sf"/>
</dbReference>
<dbReference type="InterPro" id="IPR050272">
    <property type="entry name" value="Isochorismatase-like_hydrls"/>
</dbReference>
<dbReference type="SUPFAM" id="SSF52499">
    <property type="entry name" value="Isochorismatase-like hydrolases"/>
    <property type="match status" value="1"/>
</dbReference>
<dbReference type="PANTHER" id="PTHR43540">
    <property type="entry name" value="PEROXYUREIDOACRYLATE/UREIDOACRYLATE AMIDOHYDROLASE-RELATED"/>
    <property type="match status" value="1"/>
</dbReference>
<keyword evidence="5" id="KW-1185">Reference proteome</keyword>
<sequence length="162" mass="18363">MKIALVIVDMQKHFLQDRMKEFKVPRACVYINYVAELLRSKDHIVVHVQDVEGADESGMEAIGFIPEIEIFPGDLHVKKEQANAFWKTDLERLLQEKEVNLVIVAGFAAEQCVLFTYNGALERGFKAVMLQNGIISSREDIIQATYRDRDLISDPAIAALVE</sequence>
<dbReference type="AlphaFoldDB" id="A0A3G3JYT7"/>
<protein>
    <submittedName>
        <fullName evidence="4">Cysteine hydrolase</fullName>
    </submittedName>
</protein>
<comment type="similarity">
    <text evidence="1">Belongs to the isochorismatase family.</text>
</comment>
<reference evidence="4 5" key="1">
    <citation type="submission" date="2018-10" db="EMBL/GenBank/DDBJ databases">
        <title>Genome Sequence of Cohnella sp.</title>
        <authorList>
            <person name="Srinivasan S."/>
            <person name="Kim M.K."/>
        </authorList>
    </citation>
    <scope>NUCLEOTIDE SEQUENCE [LARGE SCALE GENOMIC DNA]</scope>
    <source>
        <strain evidence="4 5">18JY8-7</strain>
    </source>
</reference>
<evidence type="ECO:0000256" key="2">
    <source>
        <dbReference type="ARBA" id="ARBA00022801"/>
    </source>
</evidence>
<dbReference type="RefSeq" id="WP_123041487.1">
    <property type="nucleotide sequence ID" value="NZ_CP033433.1"/>
</dbReference>
<evidence type="ECO:0000256" key="1">
    <source>
        <dbReference type="ARBA" id="ARBA00006336"/>
    </source>
</evidence>
<dbReference type="GO" id="GO:0016787">
    <property type="term" value="F:hydrolase activity"/>
    <property type="evidence" value="ECO:0007669"/>
    <property type="project" value="UniProtKB-KW"/>
</dbReference>
<name>A0A3G3JYT7_9BACL</name>
<dbReference type="KEGG" id="coh:EAV92_12975"/>
<dbReference type="InterPro" id="IPR000868">
    <property type="entry name" value="Isochorismatase-like_dom"/>
</dbReference>
<accession>A0A3G3JYT7</accession>
<dbReference type="CDD" id="cd00431">
    <property type="entry name" value="cysteine_hydrolases"/>
    <property type="match status" value="1"/>
</dbReference>
<evidence type="ECO:0000259" key="3">
    <source>
        <dbReference type="Pfam" id="PF00857"/>
    </source>
</evidence>
<evidence type="ECO:0000313" key="5">
    <source>
        <dbReference type="Proteomes" id="UP000269097"/>
    </source>
</evidence>
<dbReference type="Gene3D" id="3.40.50.850">
    <property type="entry name" value="Isochorismatase-like"/>
    <property type="match status" value="1"/>
</dbReference>
<feature type="domain" description="Isochorismatase-like" evidence="3">
    <location>
        <begin position="4"/>
        <end position="140"/>
    </location>
</feature>
<dbReference type="EMBL" id="CP033433">
    <property type="protein sequence ID" value="AYQ73405.1"/>
    <property type="molecule type" value="Genomic_DNA"/>
</dbReference>
<evidence type="ECO:0000313" key="4">
    <source>
        <dbReference type="EMBL" id="AYQ73405.1"/>
    </source>
</evidence>
<organism evidence="4 5">
    <name type="scientific">Cohnella candidum</name>
    <dbReference type="NCBI Taxonomy" id="2674991"/>
    <lineage>
        <taxon>Bacteria</taxon>
        <taxon>Bacillati</taxon>
        <taxon>Bacillota</taxon>
        <taxon>Bacilli</taxon>
        <taxon>Bacillales</taxon>
        <taxon>Paenibacillaceae</taxon>
        <taxon>Cohnella</taxon>
    </lineage>
</organism>
<proteinExistence type="inferred from homology"/>
<gene>
    <name evidence="4" type="ORF">EAV92_12975</name>
</gene>
<dbReference type="PANTHER" id="PTHR43540:SF6">
    <property type="entry name" value="ISOCHORISMATASE-LIKE DOMAIN-CONTAINING PROTEIN"/>
    <property type="match status" value="1"/>
</dbReference>